<dbReference type="CDD" id="cd02440">
    <property type="entry name" value="AdoMet_MTases"/>
    <property type="match status" value="1"/>
</dbReference>
<protein>
    <recommendedName>
        <fullName evidence="4">Methyltransferase domain-containing protein</fullName>
    </recommendedName>
</protein>
<dbReference type="PANTHER" id="PTHR44998">
    <property type="match status" value="1"/>
</dbReference>
<dbReference type="Pfam" id="PF07719">
    <property type="entry name" value="TPR_2"/>
    <property type="match status" value="1"/>
</dbReference>
<dbReference type="InterPro" id="IPR019734">
    <property type="entry name" value="TPR_rpt"/>
</dbReference>
<evidence type="ECO:0000256" key="2">
    <source>
        <dbReference type="ARBA" id="ARBA00022803"/>
    </source>
</evidence>
<dbReference type="Gene3D" id="1.25.40.10">
    <property type="entry name" value="Tetratricopeptide repeat domain"/>
    <property type="match status" value="1"/>
</dbReference>
<evidence type="ECO:0000256" key="3">
    <source>
        <dbReference type="PROSITE-ProRule" id="PRU00339"/>
    </source>
</evidence>
<name>A0A6S6QKC5_9HYPH</name>
<organism evidence="5 6">
    <name type="scientific">Terrihabitans soli</name>
    <dbReference type="NCBI Taxonomy" id="708113"/>
    <lineage>
        <taxon>Bacteria</taxon>
        <taxon>Pseudomonadati</taxon>
        <taxon>Pseudomonadota</taxon>
        <taxon>Alphaproteobacteria</taxon>
        <taxon>Hyphomicrobiales</taxon>
        <taxon>Terrihabitans</taxon>
    </lineage>
</organism>
<dbReference type="KEGG" id="tso:IZ6_15290"/>
<proteinExistence type="predicted"/>
<dbReference type="InterPro" id="IPR029063">
    <property type="entry name" value="SAM-dependent_MTases_sf"/>
</dbReference>
<dbReference type="SMART" id="SM00028">
    <property type="entry name" value="TPR"/>
    <property type="match status" value="3"/>
</dbReference>
<gene>
    <name evidence="5" type="ORF">IZ6_15290</name>
</gene>
<dbReference type="InterPro" id="IPR041698">
    <property type="entry name" value="Methyltransf_25"/>
</dbReference>
<evidence type="ECO:0000313" key="5">
    <source>
        <dbReference type="EMBL" id="BCJ90794.1"/>
    </source>
</evidence>
<dbReference type="Pfam" id="PF13432">
    <property type="entry name" value="TPR_16"/>
    <property type="match status" value="1"/>
</dbReference>
<reference evidence="5 6" key="1">
    <citation type="submission" date="2020-08" db="EMBL/GenBank/DDBJ databases">
        <title>Genome sequence of Rhizobiales bacterium strain IZ6.</title>
        <authorList>
            <person name="Nakai R."/>
            <person name="Naganuma T."/>
        </authorList>
    </citation>
    <scope>NUCLEOTIDE SEQUENCE [LARGE SCALE GENOMIC DNA]</scope>
    <source>
        <strain evidence="5 6">IZ6</strain>
    </source>
</reference>
<evidence type="ECO:0000256" key="1">
    <source>
        <dbReference type="ARBA" id="ARBA00022737"/>
    </source>
</evidence>
<dbReference type="InterPro" id="IPR011990">
    <property type="entry name" value="TPR-like_helical_dom_sf"/>
</dbReference>
<feature type="repeat" description="TPR" evidence="3">
    <location>
        <begin position="17"/>
        <end position="50"/>
    </location>
</feature>
<dbReference type="EMBL" id="AP023361">
    <property type="protein sequence ID" value="BCJ90794.1"/>
    <property type="molecule type" value="Genomic_DNA"/>
</dbReference>
<dbReference type="PROSITE" id="PS50005">
    <property type="entry name" value="TPR"/>
    <property type="match status" value="2"/>
</dbReference>
<feature type="repeat" description="TPR" evidence="3">
    <location>
        <begin position="85"/>
        <end position="118"/>
    </location>
</feature>
<dbReference type="SUPFAM" id="SSF48452">
    <property type="entry name" value="TPR-like"/>
    <property type="match status" value="1"/>
</dbReference>
<evidence type="ECO:0000259" key="4">
    <source>
        <dbReference type="Pfam" id="PF13649"/>
    </source>
</evidence>
<dbReference type="Pfam" id="PF13649">
    <property type="entry name" value="Methyltransf_25"/>
    <property type="match status" value="1"/>
</dbReference>
<dbReference type="PANTHER" id="PTHR44998:SF1">
    <property type="entry name" value="UDP-N-ACETYLGLUCOSAMINE--PEPTIDE N-ACETYLGLUCOSAMINYLTRANSFERASE 110 KDA SUBUNIT"/>
    <property type="match status" value="1"/>
</dbReference>
<dbReference type="InterPro" id="IPR013105">
    <property type="entry name" value="TPR_2"/>
</dbReference>
<keyword evidence="6" id="KW-1185">Reference proteome</keyword>
<dbReference type="Proteomes" id="UP000515317">
    <property type="component" value="Chromosome"/>
</dbReference>
<keyword evidence="1" id="KW-0677">Repeat</keyword>
<keyword evidence="2 3" id="KW-0802">TPR repeat</keyword>
<dbReference type="AlphaFoldDB" id="A0A6S6QKC5"/>
<dbReference type="SUPFAM" id="SSF53335">
    <property type="entry name" value="S-adenosyl-L-methionine-dependent methyltransferases"/>
    <property type="match status" value="1"/>
</dbReference>
<dbReference type="Gene3D" id="3.40.50.150">
    <property type="entry name" value="Vaccinia Virus protein VP39"/>
    <property type="match status" value="1"/>
</dbReference>
<accession>A0A6S6QKC5</accession>
<feature type="domain" description="Methyltransferase" evidence="4">
    <location>
        <begin position="436"/>
        <end position="531"/>
    </location>
</feature>
<sequence length="673" mass="74380">MGRKQRGATQRGQAGSSRPVFDSALAHLRANRLPEALALFKQVLALDPRHADSLYHLGSIALRIGHPQDAISLSRQTLALVADHAEAHRTLADALAVTGQLLEAEKHYERALALKPDAITYANLATIYIRGNNLTLAVLAVIRGLKIKETTKLRSLFVGCLQNAISIPADGDFRMFLTRAVLEAWKRPGDLAAVSLSLLKTDPYISAALARAVHTWPQRQTLAELYGQEGLSSIARDPLLRALLESTQFADIGLERLLTLTRSALLDAIAGNGDLPENEDSLAFFCALAQQCFINDYVFALSADEQEKVHGLGDTLNAAKSPDPHALAAFAAYQPLHTLASRDALQDREWPAPLRELFTRQVLEPLAERAMRGGIPQLTPIGNEISALVREQYEENPYPRWIKTASDGEHRSIDQHVHTRLPGAPYRPLGADATDILIAGCGTGQQVIERARAMPELRITAVDLSLTSLCYAKYRTEAAGIRNIEYGQADILELGSLGRSFDMIVCSGVLHHMQDPLKGWRTLLSLLRPNGVMDIALYSEVARADIVAAREVIARRGYGGSADDIRRARQDIMALDDSDPAKTVTDSRDFFGTSTCRDLLFHVQEERFTIPRIKRFLDEEGLEFLGFLLKSQQKRSNYAAPSASAGLDDWHDFETRHPAFFRGMYQFLVQKKS</sequence>
<evidence type="ECO:0000313" key="6">
    <source>
        <dbReference type="Proteomes" id="UP000515317"/>
    </source>
</evidence>
<dbReference type="RefSeq" id="WP_222877399.1">
    <property type="nucleotide sequence ID" value="NZ_AP023361.1"/>
</dbReference>